<dbReference type="AlphaFoldDB" id="A0A4S8L0I3"/>
<proteinExistence type="predicted"/>
<accession>A0A4S8L0I3</accession>
<evidence type="ECO:0000313" key="1">
    <source>
        <dbReference type="EMBL" id="THU81889.1"/>
    </source>
</evidence>
<organism evidence="1 2">
    <name type="scientific">Dendrothele bispora (strain CBS 962.96)</name>
    <dbReference type="NCBI Taxonomy" id="1314807"/>
    <lineage>
        <taxon>Eukaryota</taxon>
        <taxon>Fungi</taxon>
        <taxon>Dikarya</taxon>
        <taxon>Basidiomycota</taxon>
        <taxon>Agaricomycotina</taxon>
        <taxon>Agaricomycetes</taxon>
        <taxon>Agaricomycetidae</taxon>
        <taxon>Agaricales</taxon>
        <taxon>Agaricales incertae sedis</taxon>
        <taxon>Dendrothele</taxon>
    </lineage>
</organism>
<dbReference type="InterPro" id="IPR036397">
    <property type="entry name" value="RNaseH_sf"/>
</dbReference>
<feature type="non-terminal residue" evidence="1">
    <location>
        <position position="1"/>
    </location>
</feature>
<reference evidence="1 2" key="1">
    <citation type="journal article" date="2019" name="Nat. Ecol. Evol.">
        <title>Megaphylogeny resolves global patterns of mushroom evolution.</title>
        <authorList>
            <person name="Varga T."/>
            <person name="Krizsan K."/>
            <person name="Foldi C."/>
            <person name="Dima B."/>
            <person name="Sanchez-Garcia M."/>
            <person name="Sanchez-Ramirez S."/>
            <person name="Szollosi G.J."/>
            <person name="Szarkandi J.G."/>
            <person name="Papp V."/>
            <person name="Albert L."/>
            <person name="Andreopoulos W."/>
            <person name="Angelini C."/>
            <person name="Antonin V."/>
            <person name="Barry K.W."/>
            <person name="Bougher N.L."/>
            <person name="Buchanan P."/>
            <person name="Buyck B."/>
            <person name="Bense V."/>
            <person name="Catcheside P."/>
            <person name="Chovatia M."/>
            <person name="Cooper J."/>
            <person name="Damon W."/>
            <person name="Desjardin D."/>
            <person name="Finy P."/>
            <person name="Geml J."/>
            <person name="Haridas S."/>
            <person name="Hughes K."/>
            <person name="Justo A."/>
            <person name="Karasinski D."/>
            <person name="Kautmanova I."/>
            <person name="Kiss B."/>
            <person name="Kocsube S."/>
            <person name="Kotiranta H."/>
            <person name="LaButti K.M."/>
            <person name="Lechner B.E."/>
            <person name="Liimatainen K."/>
            <person name="Lipzen A."/>
            <person name="Lukacs Z."/>
            <person name="Mihaltcheva S."/>
            <person name="Morgado L.N."/>
            <person name="Niskanen T."/>
            <person name="Noordeloos M.E."/>
            <person name="Ohm R.A."/>
            <person name="Ortiz-Santana B."/>
            <person name="Ovrebo C."/>
            <person name="Racz N."/>
            <person name="Riley R."/>
            <person name="Savchenko A."/>
            <person name="Shiryaev A."/>
            <person name="Soop K."/>
            <person name="Spirin V."/>
            <person name="Szebenyi C."/>
            <person name="Tomsovsky M."/>
            <person name="Tulloss R.E."/>
            <person name="Uehling J."/>
            <person name="Grigoriev I.V."/>
            <person name="Vagvolgyi C."/>
            <person name="Papp T."/>
            <person name="Martin F.M."/>
            <person name="Miettinen O."/>
            <person name="Hibbett D.S."/>
            <person name="Nagy L.G."/>
        </authorList>
    </citation>
    <scope>NUCLEOTIDE SEQUENCE [LARGE SCALE GENOMIC DNA]</scope>
    <source>
        <strain evidence="1 2">CBS 962.96</strain>
    </source>
</reference>
<protein>
    <recommendedName>
        <fullName evidence="3">Tc1-like transposase DDE domain-containing protein</fullName>
    </recommendedName>
</protein>
<evidence type="ECO:0000313" key="2">
    <source>
        <dbReference type="Proteomes" id="UP000297245"/>
    </source>
</evidence>
<gene>
    <name evidence="1" type="ORF">K435DRAFT_692679</name>
</gene>
<dbReference type="Gene3D" id="3.30.420.10">
    <property type="entry name" value="Ribonuclease H-like superfamily/Ribonuclease H"/>
    <property type="match status" value="1"/>
</dbReference>
<keyword evidence="2" id="KW-1185">Reference proteome</keyword>
<sequence length="153" mass="17532">FNCKPDATDCCSVAHEHALNEPDFAGVKSMLETACNAQGVQVWYLPKFHCELNPIEQCWGYAKRLYRLCPESSLEADLERNTLSSLNAIPLICIRRFCNRALRYTDAYEKGLNGREAAYAAKRYRGHRAIPKDYLKDFEKSGALENFYKLKNV</sequence>
<dbReference type="GO" id="GO:0003676">
    <property type="term" value="F:nucleic acid binding"/>
    <property type="evidence" value="ECO:0007669"/>
    <property type="project" value="InterPro"/>
</dbReference>
<evidence type="ECO:0008006" key="3">
    <source>
        <dbReference type="Google" id="ProtNLM"/>
    </source>
</evidence>
<dbReference type="PANTHER" id="PTHR35871">
    <property type="entry name" value="EXPRESSED PROTEIN"/>
    <property type="match status" value="1"/>
</dbReference>
<dbReference type="PANTHER" id="PTHR35871:SF1">
    <property type="entry name" value="CXC1-LIKE CYSTEINE CLUSTER ASSOCIATED WITH KDZ TRANSPOSASES DOMAIN-CONTAINING PROTEIN"/>
    <property type="match status" value="1"/>
</dbReference>
<name>A0A4S8L0I3_DENBC</name>
<dbReference type="EMBL" id="ML179773">
    <property type="protein sequence ID" value="THU81889.1"/>
    <property type="molecule type" value="Genomic_DNA"/>
</dbReference>
<dbReference type="OrthoDB" id="2416294at2759"/>
<dbReference type="Proteomes" id="UP000297245">
    <property type="component" value="Unassembled WGS sequence"/>
</dbReference>